<gene>
    <name evidence="1" type="ORF">ACFSYS_17380</name>
</gene>
<evidence type="ECO:0000313" key="2">
    <source>
        <dbReference type="Proteomes" id="UP001597438"/>
    </source>
</evidence>
<comment type="caution">
    <text evidence="1">The sequence shown here is derived from an EMBL/GenBank/DDBJ whole genome shotgun (WGS) entry which is preliminary data.</text>
</comment>
<evidence type="ECO:0008006" key="3">
    <source>
        <dbReference type="Google" id="ProtNLM"/>
    </source>
</evidence>
<proteinExistence type="predicted"/>
<dbReference type="EMBL" id="JBHUOJ010000037">
    <property type="protein sequence ID" value="MFD2835065.1"/>
    <property type="molecule type" value="Genomic_DNA"/>
</dbReference>
<sequence length="171" mass="20412">MPHRFTKLIRYFYLLLGLLFCTNLYSQSWLTRETEYLFLGTGVDLRNATFGGTVNPQAYDGTFSFGYRREAFSVIAYYETFPAIRYESFGLNPGYIFRKGKKLVPVADISLSFIRRPWKTYPSLALNTRIEYHFPRFFVYLRGENRYRTDYDFFQFSVYGGINYKIFLDQY</sequence>
<organism evidence="1 2">
    <name type="scientific">Christiangramia antarctica</name>
    <dbReference type="NCBI Taxonomy" id="2058158"/>
    <lineage>
        <taxon>Bacteria</taxon>
        <taxon>Pseudomonadati</taxon>
        <taxon>Bacteroidota</taxon>
        <taxon>Flavobacteriia</taxon>
        <taxon>Flavobacteriales</taxon>
        <taxon>Flavobacteriaceae</taxon>
        <taxon>Christiangramia</taxon>
    </lineage>
</organism>
<dbReference type="RefSeq" id="WP_378213435.1">
    <property type="nucleotide sequence ID" value="NZ_JBHUOJ010000037.1"/>
</dbReference>
<accession>A0ABW5X928</accession>
<name>A0ABW5X928_9FLAO</name>
<protein>
    <recommendedName>
        <fullName evidence="3">Outer membrane protein beta-barrel domain-containing protein</fullName>
    </recommendedName>
</protein>
<evidence type="ECO:0000313" key="1">
    <source>
        <dbReference type="EMBL" id="MFD2835065.1"/>
    </source>
</evidence>
<keyword evidence="2" id="KW-1185">Reference proteome</keyword>
<dbReference type="Proteomes" id="UP001597438">
    <property type="component" value="Unassembled WGS sequence"/>
</dbReference>
<reference evidence="2" key="1">
    <citation type="journal article" date="2019" name="Int. J. Syst. Evol. Microbiol.">
        <title>The Global Catalogue of Microorganisms (GCM) 10K type strain sequencing project: providing services to taxonomists for standard genome sequencing and annotation.</title>
        <authorList>
            <consortium name="The Broad Institute Genomics Platform"/>
            <consortium name="The Broad Institute Genome Sequencing Center for Infectious Disease"/>
            <person name="Wu L."/>
            <person name="Ma J."/>
        </authorList>
    </citation>
    <scope>NUCLEOTIDE SEQUENCE [LARGE SCALE GENOMIC DNA]</scope>
    <source>
        <strain evidence="2">KCTC 52925</strain>
    </source>
</reference>